<dbReference type="Gene3D" id="3.40.33.10">
    <property type="entry name" value="CAP"/>
    <property type="match status" value="1"/>
</dbReference>
<reference evidence="3" key="1">
    <citation type="journal article" date="2019" name="Int. J. Syst. Evol. Microbiol.">
        <title>The Global Catalogue of Microorganisms (GCM) 10K type strain sequencing project: providing services to taxonomists for standard genome sequencing and annotation.</title>
        <authorList>
            <consortium name="The Broad Institute Genomics Platform"/>
            <consortium name="The Broad Institute Genome Sequencing Center for Infectious Disease"/>
            <person name="Wu L."/>
            <person name="Ma J."/>
        </authorList>
    </citation>
    <scope>NUCLEOTIDE SEQUENCE [LARGE SCALE GENOMIC DNA]</scope>
    <source>
        <strain evidence="3">KCTC 42739</strain>
    </source>
</reference>
<dbReference type="Proteomes" id="UP001595713">
    <property type="component" value="Unassembled WGS sequence"/>
</dbReference>
<dbReference type="Pfam" id="PF00188">
    <property type="entry name" value="CAP"/>
    <property type="match status" value="1"/>
</dbReference>
<comment type="caution">
    <text evidence="2">The sequence shown here is derived from an EMBL/GenBank/DDBJ whole genome shotgun (WGS) entry which is preliminary data.</text>
</comment>
<dbReference type="SUPFAM" id="SSF55797">
    <property type="entry name" value="PR-1-like"/>
    <property type="match status" value="1"/>
</dbReference>
<name>A0ABV7T0H7_9SPHN</name>
<dbReference type="PRINTS" id="PR00837">
    <property type="entry name" value="V5TPXLIKE"/>
</dbReference>
<evidence type="ECO:0000313" key="2">
    <source>
        <dbReference type="EMBL" id="MFC3581352.1"/>
    </source>
</evidence>
<dbReference type="PANTHER" id="PTHR10334">
    <property type="entry name" value="CYSTEINE-RICH SECRETORY PROTEIN-RELATED"/>
    <property type="match status" value="1"/>
</dbReference>
<accession>A0ABV7T0H7</accession>
<dbReference type="InterPro" id="IPR001283">
    <property type="entry name" value="CRISP-related"/>
</dbReference>
<dbReference type="InterPro" id="IPR018244">
    <property type="entry name" value="Allrgn_V5/Tpx1_CS"/>
</dbReference>
<keyword evidence="3" id="KW-1185">Reference proteome</keyword>
<feature type="domain" description="SCP" evidence="1">
    <location>
        <begin position="37"/>
        <end position="177"/>
    </location>
</feature>
<dbReference type="SMART" id="SM00198">
    <property type="entry name" value="SCP"/>
    <property type="match status" value="1"/>
</dbReference>
<evidence type="ECO:0000259" key="1">
    <source>
        <dbReference type="SMART" id="SM00198"/>
    </source>
</evidence>
<dbReference type="InterPro" id="IPR035940">
    <property type="entry name" value="CAP_sf"/>
</dbReference>
<proteinExistence type="predicted"/>
<organism evidence="2 3">
    <name type="scientific">Sphingomonas hylomeconis</name>
    <dbReference type="NCBI Taxonomy" id="1395958"/>
    <lineage>
        <taxon>Bacteria</taxon>
        <taxon>Pseudomonadati</taxon>
        <taxon>Pseudomonadota</taxon>
        <taxon>Alphaproteobacteria</taxon>
        <taxon>Sphingomonadales</taxon>
        <taxon>Sphingomonadaceae</taxon>
        <taxon>Sphingomonas</taxon>
    </lineage>
</organism>
<gene>
    <name evidence="2" type="ORF">ACFONA_14360</name>
</gene>
<evidence type="ECO:0000313" key="3">
    <source>
        <dbReference type="Proteomes" id="UP001595713"/>
    </source>
</evidence>
<dbReference type="RefSeq" id="WP_261292788.1">
    <property type="nucleotide sequence ID" value="NZ_JANQBK010000001.1"/>
</dbReference>
<dbReference type="InterPro" id="IPR014044">
    <property type="entry name" value="CAP_dom"/>
</dbReference>
<dbReference type="PROSITE" id="PS01010">
    <property type="entry name" value="CRISP_2"/>
    <property type="match status" value="1"/>
</dbReference>
<dbReference type="EMBL" id="JBHRXP010000007">
    <property type="protein sequence ID" value="MFC3581352.1"/>
    <property type="molecule type" value="Genomic_DNA"/>
</dbReference>
<protein>
    <submittedName>
        <fullName evidence="2">CAP domain-containing protein</fullName>
    </submittedName>
</protein>
<sequence length="180" mass="19865">MRRLTWPLLLLAGCSNGPQRVVEERAFTGSAPRGDALLRATMIEAHNRARAPVGAPPLAWDATLAADALRYAQELARTRRFAHSTGVRGAVPEGENLWTGTRGAYSYAEMAGHWVDEKRFYRRGVTPDFSTTGKWQDVSHYTQIIWGRTTRFGCALAVNASDDYLVCRYTPPGNVVGEAP</sequence>